<comment type="caution">
    <text evidence="1">The sequence shown here is derived from an EMBL/GenBank/DDBJ whole genome shotgun (WGS) entry which is preliminary data.</text>
</comment>
<feature type="non-terminal residue" evidence="1">
    <location>
        <position position="148"/>
    </location>
</feature>
<name>A0AA40EXE5_9PEZI</name>
<gene>
    <name evidence="1" type="ORF">B0T21DRAFT_271187</name>
</gene>
<dbReference type="EMBL" id="JAUKTV010000001">
    <property type="protein sequence ID" value="KAK0747290.1"/>
    <property type="molecule type" value="Genomic_DNA"/>
</dbReference>
<proteinExistence type="predicted"/>
<organism evidence="1 2">
    <name type="scientific">Apiosordaria backusii</name>
    <dbReference type="NCBI Taxonomy" id="314023"/>
    <lineage>
        <taxon>Eukaryota</taxon>
        <taxon>Fungi</taxon>
        <taxon>Dikarya</taxon>
        <taxon>Ascomycota</taxon>
        <taxon>Pezizomycotina</taxon>
        <taxon>Sordariomycetes</taxon>
        <taxon>Sordariomycetidae</taxon>
        <taxon>Sordariales</taxon>
        <taxon>Lasiosphaeriaceae</taxon>
        <taxon>Apiosordaria</taxon>
    </lineage>
</organism>
<evidence type="ECO:0000313" key="1">
    <source>
        <dbReference type="EMBL" id="KAK0747290.1"/>
    </source>
</evidence>
<accession>A0AA40EXE5</accession>
<evidence type="ECO:0000313" key="2">
    <source>
        <dbReference type="Proteomes" id="UP001172159"/>
    </source>
</evidence>
<protein>
    <submittedName>
        <fullName evidence="1">Uncharacterized protein</fullName>
    </submittedName>
</protein>
<reference evidence="1" key="1">
    <citation type="submission" date="2023-06" db="EMBL/GenBank/DDBJ databases">
        <title>Genome-scale phylogeny and comparative genomics of the fungal order Sordariales.</title>
        <authorList>
            <consortium name="Lawrence Berkeley National Laboratory"/>
            <person name="Hensen N."/>
            <person name="Bonometti L."/>
            <person name="Westerberg I."/>
            <person name="Brannstrom I.O."/>
            <person name="Guillou S."/>
            <person name="Cros-Aarteil S."/>
            <person name="Calhoun S."/>
            <person name="Haridas S."/>
            <person name="Kuo A."/>
            <person name="Mondo S."/>
            <person name="Pangilinan J."/>
            <person name="Riley R."/>
            <person name="Labutti K."/>
            <person name="Andreopoulos B."/>
            <person name="Lipzen A."/>
            <person name="Chen C."/>
            <person name="Yanf M."/>
            <person name="Daum C."/>
            <person name="Ng V."/>
            <person name="Clum A."/>
            <person name="Steindorff A."/>
            <person name="Ohm R."/>
            <person name="Martin F."/>
            <person name="Silar P."/>
            <person name="Natvig D."/>
            <person name="Lalanne C."/>
            <person name="Gautier V."/>
            <person name="Ament-Velasquez S.L."/>
            <person name="Kruys A."/>
            <person name="Hutchinson M.I."/>
            <person name="Powell A.J."/>
            <person name="Barry K."/>
            <person name="Miller A.N."/>
            <person name="Grigoriev I.V."/>
            <person name="Debuchy R."/>
            <person name="Gladieux P."/>
            <person name="Thoren M.H."/>
            <person name="Johannesson H."/>
        </authorList>
    </citation>
    <scope>NUCLEOTIDE SEQUENCE</scope>
    <source>
        <strain evidence="1">CBS 540.89</strain>
    </source>
</reference>
<sequence length="148" mass="16096">NGGEFEVVGLILNPRSSVRTLGGNVRVHTLPPLALILRGSKTLEARVDGLPPGTIAVMYSTIPMGGTICKARSGLPGRRSEPVRRTGLPITFAVSMIDYKSQGKGFEDAILTLQGKTKAMNFESFYVQLSRCRSLNALRLLEPLRLKD</sequence>
<dbReference type="AlphaFoldDB" id="A0AA40EXE5"/>
<feature type="non-terminal residue" evidence="1">
    <location>
        <position position="1"/>
    </location>
</feature>
<dbReference type="Proteomes" id="UP001172159">
    <property type="component" value="Unassembled WGS sequence"/>
</dbReference>
<keyword evidence="2" id="KW-1185">Reference proteome</keyword>